<name>A0ABS1C7Q0_9FIRM</name>
<protein>
    <submittedName>
        <fullName evidence="1">DUF3801 domain-containing protein</fullName>
    </submittedName>
</protein>
<gene>
    <name evidence="1" type="ORF">IBJ83_02190</name>
</gene>
<dbReference type="RefSeq" id="WP_201275156.1">
    <property type="nucleotide sequence ID" value="NZ_JACVDA010000005.1"/>
</dbReference>
<organism evidence="1 2">
    <name type="scientific">Parvimonas parva</name>
    <dbReference type="NCBI Taxonomy" id="2769485"/>
    <lineage>
        <taxon>Bacteria</taxon>
        <taxon>Bacillati</taxon>
        <taxon>Bacillota</taxon>
        <taxon>Tissierellia</taxon>
        <taxon>Tissierellales</taxon>
        <taxon>Peptoniphilaceae</taxon>
        <taxon>Parvimonas</taxon>
    </lineage>
</organism>
<evidence type="ECO:0000313" key="1">
    <source>
        <dbReference type="EMBL" id="MBK1468127.1"/>
    </source>
</evidence>
<accession>A0ABS1C7Q0</accession>
<dbReference type="Proteomes" id="UP000823123">
    <property type="component" value="Unassembled WGS sequence"/>
</dbReference>
<proteinExistence type="predicted"/>
<comment type="caution">
    <text evidence="1">The sequence shown here is derived from an EMBL/GenBank/DDBJ whole genome shotgun (WGS) entry which is preliminary data.</text>
</comment>
<keyword evidence="2" id="KW-1185">Reference proteome</keyword>
<evidence type="ECO:0000313" key="2">
    <source>
        <dbReference type="Proteomes" id="UP000823123"/>
    </source>
</evidence>
<dbReference type="Pfam" id="PF12687">
    <property type="entry name" value="DUF3801"/>
    <property type="match status" value="1"/>
</dbReference>
<reference evidence="1 2" key="1">
    <citation type="submission" date="2020-09" db="EMBL/GenBank/DDBJ databases">
        <title>Parvimonas S3374 sp. nov.</title>
        <authorList>
            <person name="Buhl M."/>
        </authorList>
    </citation>
    <scope>NUCLEOTIDE SEQUENCE [LARGE SCALE GENOMIC DNA]</scope>
    <source>
        <strain evidence="1 2">S3374</strain>
    </source>
</reference>
<sequence length="209" mass="25299">MINENVTQVLIANAKNSRQLFEIALRFISNRANKKPLKKQNLNGRKMKFKELNRQGKLENIEIRDSKYLDLLKKKLKKCGVDFNVQKQKLDNGKINYKLYFKAIDKEALEKAYKEVDRYFESKFKKKEKKKEMKTERRDKKEKAKNFWEEFNKKEKSTNSKTENFTETKTKETEFKDFVKESLSEKINRIKDTFKKNFKSGEEIWQRKR</sequence>
<dbReference type="InterPro" id="IPR024234">
    <property type="entry name" value="DUF3801"/>
</dbReference>
<dbReference type="EMBL" id="JACVDA010000005">
    <property type="protein sequence ID" value="MBK1468127.1"/>
    <property type="molecule type" value="Genomic_DNA"/>
</dbReference>